<protein>
    <recommendedName>
        <fullName evidence="1">non-specific serine/threonine protein kinase</fullName>
        <ecNumber evidence="1">2.7.11.1</ecNumber>
    </recommendedName>
</protein>
<accession>A0A8S1TRK5</accession>
<dbReference type="GO" id="GO:0005524">
    <property type="term" value="F:ATP binding"/>
    <property type="evidence" value="ECO:0007669"/>
    <property type="project" value="UniProtKB-KW"/>
</dbReference>
<keyword evidence="3" id="KW-0547">Nucleotide-binding</keyword>
<keyword evidence="4" id="KW-0418">Kinase</keyword>
<gene>
    <name evidence="8" type="ORF">POCTA_138.1.T0300266</name>
</gene>
<reference evidence="8" key="1">
    <citation type="submission" date="2021-01" db="EMBL/GenBank/DDBJ databases">
        <authorList>
            <consortium name="Genoscope - CEA"/>
            <person name="William W."/>
        </authorList>
    </citation>
    <scope>NUCLEOTIDE SEQUENCE</scope>
</reference>
<sequence>MMMKSIKKNIENLYPQFTVVEVLRYNKFKKTIILRRVNQPYILRLYSLEGVNKDKVISLIQLINKLSKTCSPHLVKFYEASHDADNTYLGVISQYIDTQYQCPLNEQEILNILIQACSAIELFHPKHSHGKISLSNLFCSQKTTILGDMNILYYLHQDIYQDIYLLAPEFVKQKIYDCKSDIWMLGVLVYQLMFKEQPFKANNINVLHRQILKGIKFVYHPQYSLNLNNLLRILLSYDPELRPTISSIRTFAEQALISSERFDIFQILPKYKVDQVTLQKKKKDIKRNVRDVQIYLNDQTLKYPSFKPSKVLKQEKKIYQTNPSPQRQGENSNNNDSSLEIQQQFPTLQLEQQIESKKNLSFTEKYSQSSKKKLNYSQSSQKQQQVSQESLYPVQLPKVLQYSFNKIKFRHELSPTKLQNETVYQEKGPNSFVQYQDKHTEQKIRRSPPKMLFHPYMESAQRSFSQRQ</sequence>
<keyword evidence="2" id="KW-0808">Transferase</keyword>
<evidence type="ECO:0000313" key="8">
    <source>
        <dbReference type="EMBL" id="CAD8155365.1"/>
    </source>
</evidence>
<dbReference type="PANTHER" id="PTHR43671">
    <property type="entry name" value="SERINE/THREONINE-PROTEIN KINASE NEK"/>
    <property type="match status" value="1"/>
</dbReference>
<evidence type="ECO:0000256" key="6">
    <source>
        <dbReference type="SAM" id="MobiDB-lite"/>
    </source>
</evidence>
<keyword evidence="9" id="KW-1185">Reference proteome</keyword>
<dbReference type="Proteomes" id="UP000683925">
    <property type="component" value="Unassembled WGS sequence"/>
</dbReference>
<dbReference type="PROSITE" id="PS50011">
    <property type="entry name" value="PROTEIN_KINASE_DOM"/>
    <property type="match status" value="1"/>
</dbReference>
<dbReference type="SMART" id="SM00220">
    <property type="entry name" value="S_TKc"/>
    <property type="match status" value="1"/>
</dbReference>
<evidence type="ECO:0000259" key="7">
    <source>
        <dbReference type="PROSITE" id="PS50011"/>
    </source>
</evidence>
<feature type="domain" description="Protein kinase" evidence="7">
    <location>
        <begin position="1"/>
        <end position="257"/>
    </location>
</feature>
<name>A0A8S1TRK5_PAROT</name>
<dbReference type="InterPro" id="IPR000719">
    <property type="entry name" value="Prot_kinase_dom"/>
</dbReference>
<proteinExistence type="predicted"/>
<keyword evidence="5" id="KW-0067">ATP-binding</keyword>
<dbReference type="AlphaFoldDB" id="A0A8S1TRK5"/>
<comment type="caution">
    <text evidence="8">The sequence shown here is derived from an EMBL/GenBank/DDBJ whole genome shotgun (WGS) entry which is preliminary data.</text>
</comment>
<dbReference type="EMBL" id="CAJJDP010000030">
    <property type="protein sequence ID" value="CAD8155365.1"/>
    <property type="molecule type" value="Genomic_DNA"/>
</dbReference>
<evidence type="ECO:0000256" key="4">
    <source>
        <dbReference type="ARBA" id="ARBA00022777"/>
    </source>
</evidence>
<organism evidence="8 9">
    <name type="scientific">Paramecium octaurelia</name>
    <dbReference type="NCBI Taxonomy" id="43137"/>
    <lineage>
        <taxon>Eukaryota</taxon>
        <taxon>Sar</taxon>
        <taxon>Alveolata</taxon>
        <taxon>Ciliophora</taxon>
        <taxon>Intramacronucleata</taxon>
        <taxon>Oligohymenophorea</taxon>
        <taxon>Peniculida</taxon>
        <taxon>Parameciidae</taxon>
        <taxon>Paramecium</taxon>
    </lineage>
</organism>
<evidence type="ECO:0000256" key="2">
    <source>
        <dbReference type="ARBA" id="ARBA00022679"/>
    </source>
</evidence>
<evidence type="ECO:0000256" key="1">
    <source>
        <dbReference type="ARBA" id="ARBA00012513"/>
    </source>
</evidence>
<dbReference type="OrthoDB" id="298992at2759"/>
<evidence type="ECO:0000313" key="9">
    <source>
        <dbReference type="Proteomes" id="UP000683925"/>
    </source>
</evidence>
<dbReference type="PANTHER" id="PTHR43671:SF13">
    <property type="entry name" value="SERINE_THREONINE-PROTEIN KINASE NEK2"/>
    <property type="match status" value="1"/>
</dbReference>
<evidence type="ECO:0000256" key="5">
    <source>
        <dbReference type="ARBA" id="ARBA00022840"/>
    </source>
</evidence>
<evidence type="ECO:0000256" key="3">
    <source>
        <dbReference type="ARBA" id="ARBA00022741"/>
    </source>
</evidence>
<dbReference type="EC" id="2.7.11.1" evidence="1"/>
<dbReference type="GO" id="GO:0004674">
    <property type="term" value="F:protein serine/threonine kinase activity"/>
    <property type="evidence" value="ECO:0007669"/>
    <property type="project" value="UniProtKB-EC"/>
</dbReference>
<dbReference type="Pfam" id="PF00069">
    <property type="entry name" value="Pkinase"/>
    <property type="match status" value="1"/>
</dbReference>
<feature type="region of interest" description="Disordered" evidence="6">
    <location>
        <begin position="439"/>
        <end position="468"/>
    </location>
</feature>
<dbReference type="InterPro" id="IPR050660">
    <property type="entry name" value="NEK_Ser/Thr_kinase"/>
</dbReference>
<dbReference type="OMA" id="GDMNILY"/>